<evidence type="ECO:0000313" key="3">
    <source>
        <dbReference type="EMBL" id="KAK9283174.1"/>
    </source>
</evidence>
<reference evidence="3 4" key="1">
    <citation type="journal article" date="2024" name="Plant J.">
        <title>Genome sequences and population genomics reveal climatic adaptation and genomic divergence between two closely related sweetgum species.</title>
        <authorList>
            <person name="Xu W.Q."/>
            <person name="Ren C.Q."/>
            <person name="Zhang X.Y."/>
            <person name="Comes H.P."/>
            <person name="Liu X.H."/>
            <person name="Li Y.G."/>
            <person name="Kettle C.J."/>
            <person name="Jalonen R."/>
            <person name="Gaisberger H."/>
            <person name="Ma Y.Z."/>
            <person name="Qiu Y.X."/>
        </authorList>
    </citation>
    <scope>NUCLEOTIDE SEQUENCE [LARGE SCALE GENOMIC DNA]</scope>
    <source>
        <strain evidence="3">Hangzhou</strain>
    </source>
</reference>
<dbReference type="Pfam" id="PF00560">
    <property type="entry name" value="LRR_1"/>
    <property type="match status" value="2"/>
</dbReference>
<dbReference type="SUPFAM" id="SSF52058">
    <property type="entry name" value="L domain-like"/>
    <property type="match status" value="1"/>
</dbReference>
<dbReference type="PROSITE" id="PS51450">
    <property type="entry name" value="LRR"/>
    <property type="match status" value="1"/>
</dbReference>
<dbReference type="InterPro" id="IPR032675">
    <property type="entry name" value="LRR_dom_sf"/>
</dbReference>
<dbReference type="PANTHER" id="PTHR48051">
    <property type="match status" value="1"/>
</dbReference>
<evidence type="ECO:0000256" key="1">
    <source>
        <dbReference type="ARBA" id="ARBA00022614"/>
    </source>
</evidence>
<evidence type="ECO:0000313" key="4">
    <source>
        <dbReference type="Proteomes" id="UP001415857"/>
    </source>
</evidence>
<dbReference type="SMART" id="SM00364">
    <property type="entry name" value="LRR_BAC"/>
    <property type="match status" value="2"/>
</dbReference>
<dbReference type="AlphaFoldDB" id="A0AAP0RWZ7"/>
<dbReference type="GO" id="GO:0005737">
    <property type="term" value="C:cytoplasm"/>
    <property type="evidence" value="ECO:0007669"/>
    <property type="project" value="TreeGrafter"/>
</dbReference>
<comment type="caution">
    <text evidence="3">The sequence shown here is derived from an EMBL/GenBank/DDBJ whole genome shotgun (WGS) entry which is preliminary data.</text>
</comment>
<sequence>MIQSAPEITRTQLILQALGPPPDSSAVDAAKAKIAALESKLSENVGVDRVEVEKEMEIYKAVVRLDDMHEAYVRQLRDLEERLVGVYDAVVGELEKGCEESEEVNEEVVGILRQAAAEAVEKVELSGRQLKFLPEAFGKLHGLLVLDLSHNLFEVSSLFFWGKKIIPDSIAGLQKLEELNVSSNLLVSLPDSIGLLLNLKILDVSGNKLNVLPETIAGCRSMACNIFYSRFLNDEWLVFRLEYLSSIYFEAF</sequence>
<protein>
    <submittedName>
        <fullName evidence="3">Uncharacterized protein</fullName>
    </submittedName>
</protein>
<keyword evidence="2" id="KW-0677">Repeat</keyword>
<evidence type="ECO:0000256" key="2">
    <source>
        <dbReference type="ARBA" id="ARBA00022737"/>
    </source>
</evidence>
<dbReference type="InterPro" id="IPR050216">
    <property type="entry name" value="LRR_domain-containing"/>
</dbReference>
<dbReference type="PANTHER" id="PTHR48051:SF1">
    <property type="entry name" value="RAS SUPPRESSOR PROTEIN 1"/>
    <property type="match status" value="1"/>
</dbReference>
<accession>A0AAP0RWZ7</accession>
<keyword evidence="1" id="KW-0433">Leucine-rich repeat</keyword>
<gene>
    <name evidence="3" type="ORF">L1049_011408</name>
</gene>
<dbReference type="InterPro" id="IPR003591">
    <property type="entry name" value="Leu-rich_rpt_typical-subtyp"/>
</dbReference>
<organism evidence="3 4">
    <name type="scientific">Liquidambar formosana</name>
    <name type="common">Formosan gum</name>
    <dbReference type="NCBI Taxonomy" id="63359"/>
    <lineage>
        <taxon>Eukaryota</taxon>
        <taxon>Viridiplantae</taxon>
        <taxon>Streptophyta</taxon>
        <taxon>Embryophyta</taxon>
        <taxon>Tracheophyta</taxon>
        <taxon>Spermatophyta</taxon>
        <taxon>Magnoliopsida</taxon>
        <taxon>eudicotyledons</taxon>
        <taxon>Gunneridae</taxon>
        <taxon>Pentapetalae</taxon>
        <taxon>Saxifragales</taxon>
        <taxon>Altingiaceae</taxon>
        <taxon>Liquidambar</taxon>
    </lineage>
</organism>
<dbReference type="SMART" id="SM00369">
    <property type="entry name" value="LRR_TYP"/>
    <property type="match status" value="3"/>
</dbReference>
<proteinExistence type="predicted"/>
<dbReference type="InterPro" id="IPR001611">
    <property type="entry name" value="Leu-rich_rpt"/>
</dbReference>
<dbReference type="Proteomes" id="UP001415857">
    <property type="component" value="Unassembled WGS sequence"/>
</dbReference>
<dbReference type="Gene3D" id="3.80.10.10">
    <property type="entry name" value="Ribonuclease Inhibitor"/>
    <property type="match status" value="1"/>
</dbReference>
<name>A0AAP0RWZ7_LIQFO</name>
<keyword evidence="4" id="KW-1185">Reference proteome</keyword>
<dbReference type="EMBL" id="JBBPBK010000006">
    <property type="protein sequence ID" value="KAK9283174.1"/>
    <property type="molecule type" value="Genomic_DNA"/>
</dbReference>